<dbReference type="SUPFAM" id="SSF52266">
    <property type="entry name" value="SGNH hydrolase"/>
    <property type="match status" value="1"/>
</dbReference>
<evidence type="ECO:0000313" key="3">
    <source>
        <dbReference type="Proteomes" id="UP000759298"/>
    </source>
</evidence>
<evidence type="ECO:0000313" key="2">
    <source>
        <dbReference type="EMBL" id="MBY8337477.1"/>
    </source>
</evidence>
<dbReference type="Pfam" id="PF13472">
    <property type="entry name" value="Lipase_GDSL_2"/>
    <property type="match status" value="1"/>
</dbReference>
<sequence length="253" mass="27192">MSFAIVRRYWARALVALGLVALGYLWGHVAVTRGVFPYPQYVDLKLATFGPDADPLALQDKERPASYREQVDFFAAAATPADIVMVGDSILGRVQWRDWLPGVEVSNRAIPGDYAAWLPDRLDSVIAARADRAILLVGINDAVAGRSAEMIHRDILTTVARLDGAGIAVTVLSPLPCTASADYCLDANRTIAALDAMLATNPGPNARFVDLRPVLAPGGALREEFSEDGTHLNPRGVEALVRALPADLHKTAN</sequence>
<dbReference type="Gene3D" id="3.40.50.1110">
    <property type="entry name" value="SGNH hydrolase"/>
    <property type="match status" value="1"/>
</dbReference>
<protein>
    <recommendedName>
        <fullName evidence="1">SGNH hydrolase-type esterase domain-containing protein</fullName>
    </recommendedName>
</protein>
<dbReference type="RefSeq" id="WP_222825037.1">
    <property type="nucleotide sequence ID" value="NZ_JAHWXP010000003.1"/>
</dbReference>
<gene>
    <name evidence="2" type="ORF">KYN89_10470</name>
</gene>
<evidence type="ECO:0000259" key="1">
    <source>
        <dbReference type="Pfam" id="PF13472"/>
    </source>
</evidence>
<reference evidence="2 3" key="1">
    <citation type="submission" date="2021-07" db="EMBL/GenBank/DDBJ databases">
        <title>Alteriqipengyuania abyssalis NZ-12B nov, sp.nov isolated from deep sea sponge in pacific ocean.</title>
        <authorList>
            <person name="Tareen S."/>
            <person name="Wink J."/>
        </authorList>
    </citation>
    <scope>NUCLEOTIDE SEQUENCE [LARGE SCALE GENOMIC DNA]</scope>
    <source>
        <strain evidence="2 3">NZ-12B</strain>
    </source>
</reference>
<feature type="domain" description="SGNH hydrolase-type esterase" evidence="1">
    <location>
        <begin position="97"/>
        <end position="238"/>
    </location>
</feature>
<dbReference type="InterPro" id="IPR013830">
    <property type="entry name" value="SGNH_hydro"/>
</dbReference>
<name>A0ABS7PI07_9SPHN</name>
<accession>A0ABS7PI07</accession>
<comment type="caution">
    <text evidence="2">The sequence shown here is derived from an EMBL/GenBank/DDBJ whole genome shotgun (WGS) entry which is preliminary data.</text>
</comment>
<organism evidence="2 3">
    <name type="scientific">Alteriqipengyuania abyssalis</name>
    <dbReference type="NCBI Taxonomy" id="2860200"/>
    <lineage>
        <taxon>Bacteria</taxon>
        <taxon>Pseudomonadati</taxon>
        <taxon>Pseudomonadota</taxon>
        <taxon>Alphaproteobacteria</taxon>
        <taxon>Sphingomonadales</taxon>
        <taxon>Erythrobacteraceae</taxon>
        <taxon>Alteriqipengyuania</taxon>
    </lineage>
</organism>
<keyword evidence="3" id="KW-1185">Reference proteome</keyword>
<dbReference type="Proteomes" id="UP000759298">
    <property type="component" value="Unassembled WGS sequence"/>
</dbReference>
<proteinExistence type="predicted"/>
<dbReference type="EMBL" id="JAHWXP010000003">
    <property type="protein sequence ID" value="MBY8337477.1"/>
    <property type="molecule type" value="Genomic_DNA"/>
</dbReference>
<dbReference type="InterPro" id="IPR036514">
    <property type="entry name" value="SGNH_hydro_sf"/>
</dbReference>